<organism evidence="1 2">
    <name type="scientific">Rheinheimera tangshanensis</name>
    <dbReference type="NCBI Taxonomy" id="400153"/>
    <lineage>
        <taxon>Bacteria</taxon>
        <taxon>Pseudomonadati</taxon>
        <taxon>Pseudomonadota</taxon>
        <taxon>Gammaproteobacteria</taxon>
        <taxon>Chromatiales</taxon>
        <taxon>Chromatiaceae</taxon>
        <taxon>Rheinheimera</taxon>
    </lineage>
</organism>
<accession>A0A5C8M0V6</accession>
<dbReference type="AlphaFoldDB" id="A0A5C8M0V6"/>
<gene>
    <name evidence="1" type="ORF">FU839_00385</name>
</gene>
<proteinExistence type="predicted"/>
<dbReference type="EMBL" id="VRLR01000001">
    <property type="protein sequence ID" value="TXK82787.1"/>
    <property type="molecule type" value="Genomic_DNA"/>
</dbReference>
<reference evidence="1 2" key="1">
    <citation type="submission" date="2019-08" db="EMBL/GenBank/DDBJ databases">
        <title>Draft genome analysis of Rheinheimera tangshanensis isolated from the roots of fresh rice plants (Oryza sativa).</title>
        <authorList>
            <person name="Yu Q."/>
            <person name="Qi Y."/>
            <person name="Zhang H."/>
            <person name="Pu J."/>
        </authorList>
    </citation>
    <scope>NUCLEOTIDE SEQUENCE [LARGE SCALE GENOMIC DNA]</scope>
    <source>
        <strain evidence="1 2">JA3-B52</strain>
    </source>
</reference>
<dbReference type="Proteomes" id="UP000321814">
    <property type="component" value="Unassembled WGS sequence"/>
</dbReference>
<dbReference type="Pfam" id="PF13642">
    <property type="entry name" value="DUF4144"/>
    <property type="match status" value="1"/>
</dbReference>
<dbReference type="OrthoDB" id="5771593at2"/>
<keyword evidence="2" id="KW-1185">Reference proteome</keyword>
<dbReference type="InterPro" id="IPR025284">
    <property type="entry name" value="DUF4144"/>
</dbReference>
<name>A0A5C8M0V6_9GAMM</name>
<dbReference type="Gene3D" id="2.40.10.320">
    <property type="entry name" value="Uncharacterised protein PF13642 yp_926445, N-terminal domain"/>
    <property type="match status" value="1"/>
</dbReference>
<evidence type="ECO:0000313" key="1">
    <source>
        <dbReference type="EMBL" id="TXK82787.1"/>
    </source>
</evidence>
<sequence length="138" mass="15329">MFMGTHSLVNPLLPVFGSGYNTTKNPEGVQMIQFPAIFKLSGQDELLLSETQSNFMQHYQLQQSYLLPDDLLIDSTGQAYSLKPCPLETVATKAVKEFSLQELTALVQTHFFASAQTCVTKIQAPDIKTLFSLLKHSS</sequence>
<comment type="caution">
    <text evidence="1">The sequence shown here is derived from an EMBL/GenBank/DDBJ whole genome shotgun (WGS) entry which is preliminary data.</text>
</comment>
<evidence type="ECO:0000313" key="2">
    <source>
        <dbReference type="Proteomes" id="UP000321814"/>
    </source>
</evidence>
<protein>
    <submittedName>
        <fullName evidence="1">Uncharacterized protein</fullName>
    </submittedName>
</protein>